<accession>A0ABW4ZNH6</accession>
<comment type="caution">
    <text evidence="6">The sequence shown here is derived from an EMBL/GenBank/DDBJ whole genome shotgun (WGS) entry which is preliminary data.</text>
</comment>
<dbReference type="InterPro" id="IPR005119">
    <property type="entry name" value="LysR_subst-bd"/>
</dbReference>
<reference evidence="7" key="1">
    <citation type="journal article" date="2019" name="Int. J. Syst. Evol. Microbiol.">
        <title>The Global Catalogue of Microorganisms (GCM) 10K type strain sequencing project: providing services to taxonomists for standard genome sequencing and annotation.</title>
        <authorList>
            <consortium name="The Broad Institute Genomics Platform"/>
            <consortium name="The Broad Institute Genome Sequencing Center for Infectious Disease"/>
            <person name="Wu L."/>
            <person name="Ma J."/>
        </authorList>
    </citation>
    <scope>NUCLEOTIDE SEQUENCE [LARGE SCALE GENOMIC DNA]</scope>
    <source>
        <strain evidence="7">KCTC 42217</strain>
    </source>
</reference>
<comment type="similarity">
    <text evidence="1">Belongs to the LysR transcriptional regulatory family.</text>
</comment>
<keyword evidence="7" id="KW-1185">Reference proteome</keyword>
<dbReference type="PRINTS" id="PR00039">
    <property type="entry name" value="HTHLYSR"/>
</dbReference>
<dbReference type="EMBL" id="JBHUHZ010000002">
    <property type="protein sequence ID" value="MFD2163439.1"/>
    <property type="molecule type" value="Genomic_DNA"/>
</dbReference>
<dbReference type="Pfam" id="PF00126">
    <property type="entry name" value="HTH_1"/>
    <property type="match status" value="1"/>
</dbReference>
<dbReference type="Gene3D" id="3.40.190.290">
    <property type="match status" value="1"/>
</dbReference>
<dbReference type="InterPro" id="IPR000847">
    <property type="entry name" value="LysR_HTH_N"/>
</dbReference>
<evidence type="ECO:0000313" key="6">
    <source>
        <dbReference type="EMBL" id="MFD2163439.1"/>
    </source>
</evidence>
<gene>
    <name evidence="6" type="ORF">ACFSJU_13610</name>
</gene>
<dbReference type="SUPFAM" id="SSF53850">
    <property type="entry name" value="Periplasmic binding protein-like II"/>
    <property type="match status" value="1"/>
</dbReference>
<evidence type="ECO:0000256" key="1">
    <source>
        <dbReference type="ARBA" id="ARBA00009437"/>
    </source>
</evidence>
<evidence type="ECO:0000256" key="3">
    <source>
        <dbReference type="ARBA" id="ARBA00023125"/>
    </source>
</evidence>
<name>A0ABW4ZNH6_9SPHI</name>
<dbReference type="PANTHER" id="PTHR30126:SF39">
    <property type="entry name" value="HTH-TYPE TRANSCRIPTIONAL REGULATOR CYSL"/>
    <property type="match status" value="1"/>
</dbReference>
<keyword evidence="2" id="KW-0805">Transcription regulation</keyword>
<dbReference type="InterPro" id="IPR036388">
    <property type="entry name" value="WH-like_DNA-bd_sf"/>
</dbReference>
<dbReference type="Proteomes" id="UP001597387">
    <property type="component" value="Unassembled WGS sequence"/>
</dbReference>
<organism evidence="6 7">
    <name type="scientific">Paradesertivirga mongoliensis</name>
    <dbReference type="NCBI Taxonomy" id="2100740"/>
    <lineage>
        <taxon>Bacteria</taxon>
        <taxon>Pseudomonadati</taxon>
        <taxon>Bacteroidota</taxon>
        <taxon>Sphingobacteriia</taxon>
        <taxon>Sphingobacteriales</taxon>
        <taxon>Sphingobacteriaceae</taxon>
        <taxon>Paradesertivirga</taxon>
    </lineage>
</organism>
<sequence>MIFDFRLKVFHTVASNLSFTKAASELFITQPAVTKHIHELEQHLGNALFKRNGNTISLTPAGEIVFRYAERIFETYASLESELVQLSDVTGGNLRIGASTTIAQNILPKILALFKKAYPSISYTFTQGNTDSISLQVIAEKLDIGLVEGNSHFPQIAYEAFSKDEIVLVTRSGGSLAKKAEIKPQDLLNIPLVLREQGSGTLDVVLKALTEVKINPRELNIETRFQSSGSIKQYLLNSDTAAFLSIQSILKELKYNELSMIDIEGVDIFRTFQFIQLHGNTSKLITLFKRFCSTHNLK</sequence>
<keyword evidence="4" id="KW-0804">Transcription</keyword>
<dbReference type="Gene3D" id="1.10.10.10">
    <property type="entry name" value="Winged helix-like DNA-binding domain superfamily/Winged helix DNA-binding domain"/>
    <property type="match status" value="1"/>
</dbReference>
<dbReference type="PROSITE" id="PS50931">
    <property type="entry name" value="HTH_LYSR"/>
    <property type="match status" value="1"/>
</dbReference>
<dbReference type="InterPro" id="IPR036390">
    <property type="entry name" value="WH_DNA-bd_sf"/>
</dbReference>
<dbReference type="RefSeq" id="WP_255900870.1">
    <property type="nucleotide sequence ID" value="NZ_JAFMZO010000002.1"/>
</dbReference>
<evidence type="ECO:0000259" key="5">
    <source>
        <dbReference type="PROSITE" id="PS50931"/>
    </source>
</evidence>
<keyword evidence="3" id="KW-0238">DNA-binding</keyword>
<evidence type="ECO:0000256" key="4">
    <source>
        <dbReference type="ARBA" id="ARBA00023163"/>
    </source>
</evidence>
<dbReference type="PANTHER" id="PTHR30126">
    <property type="entry name" value="HTH-TYPE TRANSCRIPTIONAL REGULATOR"/>
    <property type="match status" value="1"/>
</dbReference>
<dbReference type="Pfam" id="PF03466">
    <property type="entry name" value="LysR_substrate"/>
    <property type="match status" value="1"/>
</dbReference>
<protein>
    <submittedName>
        <fullName evidence="6">LysR substrate-binding domain-containing protein</fullName>
    </submittedName>
</protein>
<feature type="domain" description="HTH lysR-type" evidence="5">
    <location>
        <begin position="1"/>
        <end position="59"/>
    </location>
</feature>
<proteinExistence type="inferred from homology"/>
<evidence type="ECO:0000256" key="2">
    <source>
        <dbReference type="ARBA" id="ARBA00023015"/>
    </source>
</evidence>
<dbReference type="SUPFAM" id="SSF46785">
    <property type="entry name" value="Winged helix' DNA-binding domain"/>
    <property type="match status" value="1"/>
</dbReference>
<evidence type="ECO:0000313" key="7">
    <source>
        <dbReference type="Proteomes" id="UP001597387"/>
    </source>
</evidence>